<protein>
    <submittedName>
        <fullName evidence="2">Uncharacterized protein</fullName>
    </submittedName>
</protein>
<dbReference type="OrthoDB" id="377444at2157"/>
<keyword evidence="1" id="KW-1133">Transmembrane helix</keyword>
<feature type="transmembrane region" description="Helical" evidence="1">
    <location>
        <begin position="46"/>
        <end position="64"/>
    </location>
</feature>
<dbReference type="Proteomes" id="UP000199126">
    <property type="component" value="Unassembled WGS sequence"/>
</dbReference>
<dbReference type="EMBL" id="FODV01000022">
    <property type="protein sequence ID" value="SEP21456.1"/>
    <property type="molecule type" value="Genomic_DNA"/>
</dbReference>
<keyword evidence="3" id="KW-1185">Reference proteome</keyword>
<evidence type="ECO:0000313" key="3">
    <source>
        <dbReference type="Proteomes" id="UP000199126"/>
    </source>
</evidence>
<evidence type="ECO:0000256" key="1">
    <source>
        <dbReference type="SAM" id="Phobius"/>
    </source>
</evidence>
<name>A0A1H8W1E0_9EURY</name>
<dbReference type="RefSeq" id="WP_089827479.1">
    <property type="nucleotide sequence ID" value="NZ_FODV01000022.1"/>
</dbReference>
<evidence type="ECO:0000313" key="2">
    <source>
        <dbReference type="EMBL" id="SEP21456.1"/>
    </source>
</evidence>
<keyword evidence="1" id="KW-0812">Transmembrane</keyword>
<keyword evidence="1" id="KW-0472">Membrane</keyword>
<feature type="transmembrane region" description="Helical" evidence="1">
    <location>
        <begin position="21"/>
        <end position="40"/>
    </location>
</feature>
<reference evidence="3" key="1">
    <citation type="submission" date="2016-10" db="EMBL/GenBank/DDBJ databases">
        <authorList>
            <person name="Varghese N."/>
            <person name="Submissions S."/>
        </authorList>
    </citation>
    <scope>NUCLEOTIDE SEQUENCE [LARGE SCALE GENOMIC DNA]</scope>
    <source>
        <strain evidence="3">CGMCC 1.10121</strain>
    </source>
</reference>
<dbReference type="AlphaFoldDB" id="A0A1H8W1E0"/>
<proteinExistence type="predicted"/>
<sequence length="72" mass="8021">MDPDESIEGDGRHSKSDTLTGWRIAGLGMVLVGIPYLVSLPGLVDGLFSLVGLGCLVWGWYRLFQTRRRDRD</sequence>
<accession>A0A1H8W1E0</accession>
<organism evidence="2 3">
    <name type="scientific">Halogranum amylolyticum</name>
    <dbReference type="NCBI Taxonomy" id="660520"/>
    <lineage>
        <taxon>Archaea</taxon>
        <taxon>Methanobacteriati</taxon>
        <taxon>Methanobacteriota</taxon>
        <taxon>Stenosarchaea group</taxon>
        <taxon>Halobacteria</taxon>
        <taxon>Halobacteriales</taxon>
        <taxon>Haloferacaceae</taxon>
    </lineage>
</organism>
<gene>
    <name evidence="2" type="ORF">SAMN04487948_12210</name>
</gene>